<name>A0A7X6I9T6_9BACT</name>
<keyword evidence="2" id="KW-1185">Reference proteome</keyword>
<evidence type="ECO:0000313" key="1">
    <source>
        <dbReference type="EMBL" id="NKE69771.1"/>
    </source>
</evidence>
<dbReference type="Gene3D" id="3.30.450.150">
    <property type="entry name" value="Haem-degrading domain"/>
    <property type="match status" value="1"/>
</dbReference>
<reference evidence="1 2" key="1">
    <citation type="journal article" date="2020" name="Nature">
        <title>Bacterial chemolithoautotrophy via manganese oxidation.</title>
        <authorList>
            <person name="Yu H."/>
            <person name="Leadbetter J.R."/>
        </authorList>
    </citation>
    <scope>NUCLEOTIDE SEQUENCE [LARGE SCALE GENOMIC DNA]</scope>
    <source>
        <strain evidence="1 2">Mn-1</strain>
    </source>
</reference>
<dbReference type="EMBL" id="VTOW01000001">
    <property type="protein sequence ID" value="NKE69771.1"/>
    <property type="molecule type" value="Genomic_DNA"/>
</dbReference>
<dbReference type="SUPFAM" id="SSF143744">
    <property type="entry name" value="GlcG-like"/>
    <property type="match status" value="1"/>
</dbReference>
<dbReference type="Pfam" id="PF03928">
    <property type="entry name" value="HbpS-like"/>
    <property type="match status" value="1"/>
</dbReference>
<dbReference type="Proteomes" id="UP000534783">
    <property type="component" value="Unassembled WGS sequence"/>
</dbReference>
<sequence>MIILTVPAGAAGPCGGLPTAAQLKGFLQNAAAGAGISPELGPGEGVGGLFNGARMWGAVVNRDGEICAYTTSTADPAQTWPGSQQISKAKAFTANAFSNDILPLSTANLYLLTQPGHSLYGLNQSNPFDPQFLAPPGGQGGGRGKVAGGIISFGGGVPLYSAEGRIIGGLGVSGDTACADHEIAKRVRDLAQLNPTGGPLVDDIKYIGADPPHLLSHSLCINTVRNGDFVGEEAP</sequence>
<dbReference type="AlphaFoldDB" id="A0A7X6I9T6"/>
<dbReference type="InterPro" id="IPR005624">
    <property type="entry name" value="PduO/GlcC-like"/>
</dbReference>
<proteinExistence type="predicted"/>
<dbReference type="PANTHER" id="PTHR34309:SF1">
    <property type="entry name" value="PROTEIN GLCG"/>
    <property type="match status" value="1"/>
</dbReference>
<dbReference type="InterPro" id="IPR038084">
    <property type="entry name" value="PduO/GlcC-like_sf"/>
</dbReference>
<dbReference type="InterPro" id="IPR052517">
    <property type="entry name" value="GlcG_carb_metab_protein"/>
</dbReference>
<gene>
    <name evidence="1" type="ORF">MNODULE_03295</name>
</gene>
<dbReference type="PANTHER" id="PTHR34309">
    <property type="entry name" value="SLR1406 PROTEIN"/>
    <property type="match status" value="1"/>
</dbReference>
<protein>
    <submittedName>
        <fullName evidence="1">Heme-binding protein</fullName>
    </submittedName>
</protein>
<accession>A0A7X6I9T6</accession>
<comment type="caution">
    <text evidence="1">The sequence shown here is derived from an EMBL/GenBank/DDBJ whole genome shotgun (WGS) entry which is preliminary data.</text>
</comment>
<organism evidence="1 2">
    <name type="scientific">Candidatus Manganitrophus noduliformans</name>
    <dbReference type="NCBI Taxonomy" id="2606439"/>
    <lineage>
        <taxon>Bacteria</taxon>
        <taxon>Pseudomonadati</taxon>
        <taxon>Nitrospirota</taxon>
        <taxon>Nitrospiria</taxon>
        <taxon>Candidatus Troglogloeales</taxon>
        <taxon>Candidatus Manganitrophaceae</taxon>
        <taxon>Candidatus Manganitrophus</taxon>
    </lineage>
</organism>
<evidence type="ECO:0000313" key="2">
    <source>
        <dbReference type="Proteomes" id="UP000534783"/>
    </source>
</evidence>